<name>A0A7R9EYH9_9NEOP</name>
<proteinExistence type="predicted"/>
<dbReference type="AlphaFoldDB" id="A0A7R9EYH9"/>
<protein>
    <submittedName>
        <fullName evidence="1">Uncharacterized protein</fullName>
    </submittedName>
</protein>
<sequence>MKVEEPNPDILVGGIHKNTFLSFQNKIELGRLYIEEVKPHLHGGRVENHLGTTPSSPKQEFYLNLPVFDSLAQHETSALANYASEVGKLRVLLATCCESEWNY</sequence>
<gene>
    <name evidence="1" type="ORF">TBIB3V08_LOCUS5713</name>
</gene>
<accession>A0A7R9EYH9</accession>
<reference evidence="1" key="1">
    <citation type="submission" date="2020-11" db="EMBL/GenBank/DDBJ databases">
        <authorList>
            <person name="Tran Van P."/>
        </authorList>
    </citation>
    <scope>NUCLEOTIDE SEQUENCE</scope>
</reference>
<dbReference type="EMBL" id="OD566072">
    <property type="protein sequence ID" value="CAD7443304.1"/>
    <property type="molecule type" value="Genomic_DNA"/>
</dbReference>
<organism evidence="1">
    <name type="scientific">Timema bartmani</name>
    <dbReference type="NCBI Taxonomy" id="61472"/>
    <lineage>
        <taxon>Eukaryota</taxon>
        <taxon>Metazoa</taxon>
        <taxon>Ecdysozoa</taxon>
        <taxon>Arthropoda</taxon>
        <taxon>Hexapoda</taxon>
        <taxon>Insecta</taxon>
        <taxon>Pterygota</taxon>
        <taxon>Neoptera</taxon>
        <taxon>Polyneoptera</taxon>
        <taxon>Phasmatodea</taxon>
        <taxon>Timematodea</taxon>
        <taxon>Timematoidea</taxon>
        <taxon>Timematidae</taxon>
        <taxon>Timema</taxon>
    </lineage>
</organism>
<evidence type="ECO:0000313" key="1">
    <source>
        <dbReference type="EMBL" id="CAD7443304.1"/>
    </source>
</evidence>